<feature type="domain" description="C-type lectin" evidence="4">
    <location>
        <begin position="347"/>
        <end position="400"/>
    </location>
</feature>
<dbReference type="InterPro" id="IPR016186">
    <property type="entry name" value="C-type_lectin-like/link_sf"/>
</dbReference>
<evidence type="ECO:0000259" key="4">
    <source>
        <dbReference type="PROSITE" id="PS50041"/>
    </source>
</evidence>
<feature type="region of interest" description="Disordered" evidence="2">
    <location>
        <begin position="245"/>
        <end position="342"/>
    </location>
</feature>
<organism evidence="5 6">
    <name type="scientific">Ceutorhynchus assimilis</name>
    <name type="common">cabbage seed weevil</name>
    <dbReference type="NCBI Taxonomy" id="467358"/>
    <lineage>
        <taxon>Eukaryota</taxon>
        <taxon>Metazoa</taxon>
        <taxon>Ecdysozoa</taxon>
        <taxon>Arthropoda</taxon>
        <taxon>Hexapoda</taxon>
        <taxon>Insecta</taxon>
        <taxon>Pterygota</taxon>
        <taxon>Neoptera</taxon>
        <taxon>Endopterygota</taxon>
        <taxon>Coleoptera</taxon>
        <taxon>Polyphaga</taxon>
        <taxon>Cucujiformia</taxon>
        <taxon>Curculionidae</taxon>
        <taxon>Ceutorhynchinae</taxon>
        <taxon>Ceutorhynchus</taxon>
    </lineage>
</organism>
<evidence type="ECO:0000256" key="3">
    <source>
        <dbReference type="SAM" id="SignalP"/>
    </source>
</evidence>
<keyword evidence="6" id="KW-1185">Reference proteome</keyword>
<dbReference type="SUPFAM" id="SSF56436">
    <property type="entry name" value="C-type lectin-like"/>
    <property type="match status" value="1"/>
</dbReference>
<feature type="compositionally biased region" description="Acidic residues" evidence="2">
    <location>
        <begin position="266"/>
        <end position="307"/>
    </location>
</feature>
<feature type="signal peptide" evidence="3">
    <location>
        <begin position="1"/>
        <end position="21"/>
    </location>
</feature>
<reference evidence="5" key="1">
    <citation type="submission" date="2022-01" db="EMBL/GenBank/DDBJ databases">
        <authorList>
            <person name="King R."/>
        </authorList>
    </citation>
    <scope>NUCLEOTIDE SEQUENCE</scope>
</reference>
<keyword evidence="1" id="KW-1015">Disulfide bond</keyword>
<gene>
    <name evidence="5" type="ORF">CEUTPL_LOCUS4774</name>
</gene>
<evidence type="ECO:0000256" key="2">
    <source>
        <dbReference type="SAM" id="MobiDB-lite"/>
    </source>
</evidence>
<dbReference type="PROSITE" id="PS00615">
    <property type="entry name" value="C_TYPE_LECTIN_1"/>
    <property type="match status" value="1"/>
</dbReference>
<sequence length="408" mass="47811">MFRKLCFIVFISSLIINQNFSQIPPSKDDEVREGINWVYSKIHGNAELKSVSDLNTTEQIQSWVKNHSNVVAADLRALDWSEPKILDAIDWRDGDGPIAKLRSFGEHLKDFVANILRKFIEFLKQINLPLGRTITAFLESLLPEEDPGDDTYIEDPPEDPTYLNTTKIEVGKFNHHIKIKKNFYFLSKENASWHRASDKCRALGMHLVSLFSEKENMDLHHVMRTHPSLKGKFTEDFWMGGIYTDMDESEDDEDENDDFDHRNGNDDDYDDTEDNDDYDDTDTDDDYDDTDENDDYDDKDENDDNDSDWGSNWNLDWNKESSEKDNNNNKNESDSDSEKTEELAPFEYTWYPSQKIFTFDRWEDDHPLNGTKPCVKFTFRLSGSTWRSEHCFTPLRYVCQKIKKSRRS</sequence>
<protein>
    <recommendedName>
        <fullName evidence="4">C-type lectin domain-containing protein</fullName>
    </recommendedName>
</protein>
<evidence type="ECO:0000256" key="1">
    <source>
        <dbReference type="ARBA" id="ARBA00023157"/>
    </source>
</evidence>
<dbReference type="InterPro" id="IPR016187">
    <property type="entry name" value="CTDL_fold"/>
</dbReference>
<name>A0A9N9QMQ9_9CUCU</name>
<feature type="chain" id="PRO_5040406502" description="C-type lectin domain-containing protein" evidence="3">
    <location>
        <begin position="22"/>
        <end position="408"/>
    </location>
</feature>
<keyword evidence="3" id="KW-0732">Signal</keyword>
<dbReference type="Proteomes" id="UP001152799">
    <property type="component" value="Chromosome 2"/>
</dbReference>
<dbReference type="InterPro" id="IPR001304">
    <property type="entry name" value="C-type_lectin-like"/>
</dbReference>
<dbReference type="EMBL" id="OU892278">
    <property type="protein sequence ID" value="CAG9764129.1"/>
    <property type="molecule type" value="Genomic_DNA"/>
</dbReference>
<dbReference type="AlphaFoldDB" id="A0A9N9QMQ9"/>
<dbReference type="SMART" id="SM00034">
    <property type="entry name" value="CLECT"/>
    <property type="match status" value="1"/>
</dbReference>
<dbReference type="PROSITE" id="PS50041">
    <property type="entry name" value="C_TYPE_LECTIN_2"/>
    <property type="match status" value="1"/>
</dbReference>
<dbReference type="CDD" id="cd00037">
    <property type="entry name" value="CLECT"/>
    <property type="match status" value="1"/>
</dbReference>
<evidence type="ECO:0000313" key="6">
    <source>
        <dbReference type="Proteomes" id="UP001152799"/>
    </source>
</evidence>
<dbReference type="PANTHER" id="PTHR22802:SF456">
    <property type="entry name" value="FI01427P"/>
    <property type="match status" value="1"/>
</dbReference>
<feature type="compositionally biased region" description="Acidic residues" evidence="2">
    <location>
        <begin position="245"/>
        <end position="258"/>
    </location>
</feature>
<proteinExistence type="predicted"/>
<accession>A0A9N9QMQ9</accession>
<dbReference type="InterPro" id="IPR051004">
    <property type="entry name" value="DC-SIGN_domain-containing"/>
</dbReference>
<feature type="compositionally biased region" description="Basic and acidic residues" evidence="2">
    <location>
        <begin position="317"/>
        <end position="342"/>
    </location>
</feature>
<dbReference type="PANTHER" id="PTHR22802">
    <property type="entry name" value="C-TYPE LECTIN SUPERFAMILY MEMBER"/>
    <property type="match status" value="1"/>
</dbReference>
<evidence type="ECO:0000313" key="5">
    <source>
        <dbReference type="EMBL" id="CAG9764129.1"/>
    </source>
</evidence>
<dbReference type="InterPro" id="IPR018378">
    <property type="entry name" value="C-type_lectin_CS"/>
</dbReference>
<dbReference type="Gene3D" id="3.10.100.10">
    <property type="entry name" value="Mannose-Binding Protein A, subunit A"/>
    <property type="match status" value="1"/>
</dbReference>